<feature type="chain" id="PRO_5013922259" evidence="1">
    <location>
        <begin position="28"/>
        <end position="461"/>
    </location>
</feature>
<gene>
    <name evidence="2" type="ORF">RHIMIDRAFT_251891</name>
</gene>
<organism evidence="2 3">
    <name type="scientific">Rhizopus microsporus ATCC 52813</name>
    <dbReference type="NCBI Taxonomy" id="1340429"/>
    <lineage>
        <taxon>Eukaryota</taxon>
        <taxon>Fungi</taxon>
        <taxon>Fungi incertae sedis</taxon>
        <taxon>Mucoromycota</taxon>
        <taxon>Mucoromycotina</taxon>
        <taxon>Mucoromycetes</taxon>
        <taxon>Mucorales</taxon>
        <taxon>Mucorineae</taxon>
        <taxon>Rhizopodaceae</taxon>
        <taxon>Rhizopus</taxon>
    </lineage>
</organism>
<evidence type="ECO:0000313" key="2">
    <source>
        <dbReference type="EMBL" id="PHZ12097.1"/>
    </source>
</evidence>
<accession>A0A2G4STI1</accession>
<keyword evidence="1" id="KW-0732">Signal</keyword>
<dbReference type="EMBL" id="KZ303850">
    <property type="protein sequence ID" value="PHZ12097.1"/>
    <property type="molecule type" value="Genomic_DNA"/>
</dbReference>
<reference evidence="2 3" key="1">
    <citation type="journal article" date="2016" name="Proc. Natl. Acad. Sci. U.S.A.">
        <title>Lipid metabolic changes in an early divergent fungus govern the establishment of a mutualistic symbiosis with endobacteria.</title>
        <authorList>
            <person name="Lastovetsky O.A."/>
            <person name="Gaspar M.L."/>
            <person name="Mondo S.J."/>
            <person name="LaButti K.M."/>
            <person name="Sandor L."/>
            <person name="Grigoriev I.V."/>
            <person name="Henry S.A."/>
            <person name="Pawlowska T.E."/>
        </authorList>
    </citation>
    <scope>NUCLEOTIDE SEQUENCE [LARGE SCALE GENOMIC DNA]</scope>
    <source>
        <strain evidence="2 3">ATCC 52813</strain>
    </source>
</reference>
<dbReference type="Proteomes" id="UP000242254">
    <property type="component" value="Unassembled WGS sequence"/>
</dbReference>
<proteinExistence type="predicted"/>
<evidence type="ECO:0000313" key="3">
    <source>
        <dbReference type="Proteomes" id="UP000242254"/>
    </source>
</evidence>
<evidence type="ECO:0000256" key="1">
    <source>
        <dbReference type="SAM" id="SignalP"/>
    </source>
</evidence>
<protein>
    <submittedName>
        <fullName evidence="2">Uncharacterized protein</fullName>
    </submittedName>
</protein>
<sequence>MKAKFLSLSLAYAVCLVLLATETQAKAKETRSVDDLSSWTKDQVQAYLDKYQIVYDKNANDDTLLTTVKKYRDAAMANANIFINNQSDVVNRLIDAAKIKLTSSYKLSSENANDLINDIQHSLKQLELSGALTRDKVKHSLDKLQHKAVKQKIITESQFKELAKDIEDSFYSPTWYQRLLNWAPSTSDVFPDDSYHTWLKSTITNRLQENKELTKEQIAGVVDTLKNAISSASSSASDLSKLGDAKWWQKLGNDLEKNAKLKQNQVESVIDSLRDEVTAYKIFAMDYASETSEQTQHVFARAGQYLKDTGNTIYEKVVHPLKSNSAAASASVSSAASVASEAATSATDAAAESASILRAKATESVNDAQNSFGHYWRQKELDSYRKLGYTEAHIEWIQNYLSKTFMDKKNLTKDTIYNAIRTIRQYLVQAKVQTAAHIDAQLKSLEELIEYWRRHAVRDEL</sequence>
<name>A0A2G4STI1_RHIZD</name>
<dbReference type="RefSeq" id="XP_023465805.1">
    <property type="nucleotide sequence ID" value="XM_023610896.1"/>
</dbReference>
<dbReference type="GeneID" id="35441886"/>
<dbReference type="AlphaFoldDB" id="A0A2G4STI1"/>
<feature type="signal peptide" evidence="1">
    <location>
        <begin position="1"/>
        <end position="27"/>
    </location>
</feature>
<keyword evidence="3" id="KW-1185">Reference proteome</keyword>